<feature type="region of interest" description="Disordered" evidence="1">
    <location>
        <begin position="351"/>
        <end position="411"/>
    </location>
</feature>
<gene>
    <name evidence="2" type="ORF">BU23DRAFT_286884</name>
</gene>
<dbReference type="OrthoDB" id="74545at2759"/>
<keyword evidence="3" id="KW-1185">Reference proteome</keyword>
<protein>
    <recommendedName>
        <fullName evidence="4">Reverse transcriptase domain-containing protein</fullName>
    </recommendedName>
</protein>
<dbReference type="PANTHER" id="PTHR37015">
    <property type="entry name" value="REVERSE TRANSCRIPTASE DOMAIN-CONTAINING PROTEIN"/>
    <property type="match status" value="1"/>
</dbReference>
<dbReference type="PANTHER" id="PTHR37015:SF2">
    <property type="entry name" value="REVERSE TRANSCRIPTASE DOMAIN-CONTAINING PROTEIN"/>
    <property type="match status" value="1"/>
</dbReference>
<feature type="compositionally biased region" description="Basic residues" evidence="1">
    <location>
        <begin position="373"/>
        <end position="383"/>
    </location>
</feature>
<dbReference type="AlphaFoldDB" id="A0A6A5UXX5"/>
<dbReference type="Proteomes" id="UP000800036">
    <property type="component" value="Unassembled WGS sequence"/>
</dbReference>
<dbReference type="EMBL" id="ML976729">
    <property type="protein sequence ID" value="KAF1967726.1"/>
    <property type="molecule type" value="Genomic_DNA"/>
</dbReference>
<evidence type="ECO:0000313" key="3">
    <source>
        <dbReference type="Proteomes" id="UP000800036"/>
    </source>
</evidence>
<evidence type="ECO:0008006" key="4">
    <source>
        <dbReference type="Google" id="ProtNLM"/>
    </source>
</evidence>
<sequence>MSSDSLPLISPTLWEAAELKIEELERFRTDFKNLIGDKNSNRKDQSRVAILERLNSLLHGIRKWEHHGIVEDKLSMWTGRLEQAGNDKSITREKLLSMEKDLRHKLEQFRNRLEVSSIHIVLLKQALQLREEDAVPSSALSKVALEDEFELVEEDLESVHVAFEEHAFAKKDINAAEVAEYLNGLFEEAVGEFQLKYLRHEITTYGEDLMNGKDELEVELVEWCIEDLLKNGLLGTERKRKLQSYLQSESAIHELTDTLNVKSIRGWGWRNGEAGLPVTARKNAEGQYCIIVEEDIIDMIFLHTLAVRWGMELKDRLNGLTSTQAGMKHLTEDDHSKREFYLHPPRPKFSSSTTFHSPMVHPQAYTPAAHPTYRGRNHPRRKLGPPPPPLPPSPRMKPKNKRGRRNHHVSQPLPYGMSTCLDEERCTVYMQSLFLSRLPKREGCSADKASESETEATLLKVLALEAKIRETFDGEVHGFHANFQSFASSLPHQTILMVFQHIGVSEEWLGIFKRFLMAPLNMGPIVHGTADQVHTRTTGVPIAHAFETLFGEAVLFCLDLAIHHRTPSQTSTPYLLRLRDKCYFVGKKEQCEEATRQVKTFAKVMGLNLSVKDFFSGETVEFVAFGRNGAYHAEKPNRVKQTVDVTKVAAAARNIKKTLAACSSLYEWVRTWNVTMGTYAPSLFGPLAHVFGKPHFKAVTQAYNLLYEIILDGQNLTDHLRALLPAGLPHLDPAFPFEAWIHLPAAYGGLGVKSPYVALNQAQNLLEDPDTPLKNYLDSEEKYYEQLDATFNKLTTKQRTDKLESIFGDDEERLVAVFGPDWKTVTAYFPNLKDLVKDRERAPNFHNNTFGPNPFAPNPYLCSYSYNAPHSYPTPGSSYPSYPQPAYPQPAYPLPQLPAPDPLQAYLHLSAEPITPVITAPEKVLDDVYRLSGKLDMRPWDKQGAEEKWAIGLYGEECFECFGGIEMWWGEGVPREALRVVRGLEGREEEEDNGSECMVGY</sequence>
<accession>A0A6A5UXX5</accession>
<name>A0A6A5UXX5_9PLEO</name>
<evidence type="ECO:0000313" key="2">
    <source>
        <dbReference type="EMBL" id="KAF1967726.1"/>
    </source>
</evidence>
<feature type="compositionally biased region" description="Basic residues" evidence="1">
    <location>
        <begin position="396"/>
        <end position="408"/>
    </location>
</feature>
<reference evidence="2" key="1">
    <citation type="journal article" date="2020" name="Stud. Mycol.">
        <title>101 Dothideomycetes genomes: a test case for predicting lifestyles and emergence of pathogens.</title>
        <authorList>
            <person name="Haridas S."/>
            <person name="Albert R."/>
            <person name="Binder M."/>
            <person name="Bloem J."/>
            <person name="Labutti K."/>
            <person name="Salamov A."/>
            <person name="Andreopoulos B."/>
            <person name="Baker S."/>
            <person name="Barry K."/>
            <person name="Bills G."/>
            <person name="Bluhm B."/>
            <person name="Cannon C."/>
            <person name="Castanera R."/>
            <person name="Culley D."/>
            <person name="Daum C."/>
            <person name="Ezra D."/>
            <person name="Gonzalez J."/>
            <person name="Henrissat B."/>
            <person name="Kuo A."/>
            <person name="Liang C."/>
            <person name="Lipzen A."/>
            <person name="Lutzoni F."/>
            <person name="Magnuson J."/>
            <person name="Mondo S."/>
            <person name="Nolan M."/>
            <person name="Ohm R."/>
            <person name="Pangilinan J."/>
            <person name="Park H.-J."/>
            <person name="Ramirez L."/>
            <person name="Alfaro M."/>
            <person name="Sun H."/>
            <person name="Tritt A."/>
            <person name="Yoshinaga Y."/>
            <person name="Zwiers L.-H."/>
            <person name="Turgeon B."/>
            <person name="Goodwin S."/>
            <person name="Spatafora J."/>
            <person name="Crous P."/>
            <person name="Grigoriev I."/>
        </authorList>
    </citation>
    <scope>NUCLEOTIDE SEQUENCE</scope>
    <source>
        <strain evidence="2">CBS 107.79</strain>
    </source>
</reference>
<organism evidence="2 3">
    <name type="scientific">Bimuria novae-zelandiae CBS 107.79</name>
    <dbReference type="NCBI Taxonomy" id="1447943"/>
    <lineage>
        <taxon>Eukaryota</taxon>
        <taxon>Fungi</taxon>
        <taxon>Dikarya</taxon>
        <taxon>Ascomycota</taxon>
        <taxon>Pezizomycotina</taxon>
        <taxon>Dothideomycetes</taxon>
        <taxon>Pleosporomycetidae</taxon>
        <taxon>Pleosporales</taxon>
        <taxon>Massarineae</taxon>
        <taxon>Didymosphaeriaceae</taxon>
        <taxon>Bimuria</taxon>
    </lineage>
</organism>
<proteinExistence type="predicted"/>
<feature type="compositionally biased region" description="Pro residues" evidence="1">
    <location>
        <begin position="384"/>
        <end position="395"/>
    </location>
</feature>
<evidence type="ECO:0000256" key="1">
    <source>
        <dbReference type="SAM" id="MobiDB-lite"/>
    </source>
</evidence>